<feature type="transmembrane region" description="Helical" evidence="16">
    <location>
        <begin position="41"/>
        <end position="69"/>
    </location>
</feature>
<evidence type="ECO:0000256" key="12">
    <source>
        <dbReference type="ARBA" id="ARBA00023075"/>
    </source>
</evidence>
<dbReference type="GO" id="GO:0042773">
    <property type="term" value="P:ATP synthesis coupled electron transport"/>
    <property type="evidence" value="ECO:0007669"/>
    <property type="project" value="InterPro"/>
</dbReference>
<evidence type="ECO:0000256" key="4">
    <source>
        <dbReference type="ARBA" id="ARBA00021006"/>
    </source>
</evidence>
<evidence type="ECO:0000256" key="3">
    <source>
        <dbReference type="ARBA" id="ARBA00012944"/>
    </source>
</evidence>
<comment type="similarity">
    <text evidence="2 16">Belongs to the complex I subunit 4 family.</text>
</comment>
<feature type="transmembrane region" description="Helical" evidence="16">
    <location>
        <begin position="231"/>
        <end position="250"/>
    </location>
</feature>
<dbReference type="PANTHER" id="PTHR43507">
    <property type="entry name" value="NADH-UBIQUINONE OXIDOREDUCTASE CHAIN 4"/>
    <property type="match status" value="1"/>
</dbReference>
<sequence length="426" mass="47134">MGFKSFSWYSGLIGALSVSGLIILVEACAGLDSIWLSHSGVTAGVFCFDVISFYLILLSILLSLSLSFWVESMSYFSRFMIFLSVLGSLLCYCCVHVVWFWVFYEMSIVPLLVLLIVDSPYSERYVASWYLLGYVVFTSLPMLLCILYLSLLEGGFNMGCWGSSDSWVVTGSLIVLAFLFITKIPLPPFHVWLPIVHAEASSPVSVCLSGYIMKLGLLGVCRFCFFLLPDFIFSLAYTVICFLCSVLFFFSASRELDGKRWLAFLSLSHILVAMGCLSVGGWVLSGSAILYCMGHGLSAGVMFLFLWLMYDVVATRNLALLKSGISGSLLFRVLACCCLCTACSLPPTVQFFCEVSLMTDGAWSGGFFLLVFYAYVFMGGLMPLFLVGSLLSRHYDVSFHGGSAIGVKVYSLFYLIMWSFGLFLVC</sequence>
<evidence type="ECO:0000256" key="11">
    <source>
        <dbReference type="ARBA" id="ARBA00023027"/>
    </source>
</evidence>
<feature type="transmembrane region" description="Helical" evidence="16">
    <location>
        <begin position="288"/>
        <end position="308"/>
    </location>
</feature>
<comment type="catalytic activity">
    <reaction evidence="15 16">
        <text>a ubiquinone + NADH + 5 H(+)(in) = a ubiquinol + NAD(+) + 4 H(+)(out)</text>
        <dbReference type="Rhea" id="RHEA:29091"/>
        <dbReference type="Rhea" id="RHEA-COMP:9565"/>
        <dbReference type="Rhea" id="RHEA-COMP:9566"/>
        <dbReference type="ChEBI" id="CHEBI:15378"/>
        <dbReference type="ChEBI" id="CHEBI:16389"/>
        <dbReference type="ChEBI" id="CHEBI:17976"/>
        <dbReference type="ChEBI" id="CHEBI:57540"/>
        <dbReference type="ChEBI" id="CHEBI:57945"/>
        <dbReference type="EC" id="7.1.1.2"/>
    </reaction>
</comment>
<evidence type="ECO:0000256" key="1">
    <source>
        <dbReference type="ARBA" id="ARBA00004225"/>
    </source>
</evidence>
<keyword evidence="8" id="KW-1278">Translocase</keyword>
<accession>A0A3G4YLE8</accession>
<evidence type="ECO:0000313" key="18">
    <source>
        <dbReference type="EMBL" id="AYV63036.1"/>
    </source>
</evidence>
<evidence type="ECO:0000256" key="9">
    <source>
        <dbReference type="ARBA" id="ARBA00022982"/>
    </source>
</evidence>
<keyword evidence="7 16" id="KW-0812">Transmembrane</keyword>
<evidence type="ECO:0000256" key="2">
    <source>
        <dbReference type="ARBA" id="ARBA00009025"/>
    </source>
</evidence>
<keyword evidence="10 16" id="KW-1133">Transmembrane helix</keyword>
<evidence type="ECO:0000256" key="13">
    <source>
        <dbReference type="ARBA" id="ARBA00023128"/>
    </source>
</evidence>
<dbReference type="InterPro" id="IPR003918">
    <property type="entry name" value="NADH_UbQ_OxRdtase"/>
</dbReference>
<keyword evidence="12 16" id="KW-0830">Ubiquinone</keyword>
<keyword evidence="5 16" id="KW-0813">Transport</keyword>
<dbReference type="InterPro" id="IPR001750">
    <property type="entry name" value="ND/Mrp_TM"/>
</dbReference>
<evidence type="ECO:0000256" key="16">
    <source>
        <dbReference type="RuleBase" id="RU003297"/>
    </source>
</evidence>
<evidence type="ECO:0000256" key="14">
    <source>
        <dbReference type="ARBA" id="ARBA00023136"/>
    </source>
</evidence>
<keyword evidence="13 16" id="KW-0496">Mitochondrion</keyword>
<dbReference type="PRINTS" id="PR01437">
    <property type="entry name" value="NUOXDRDTASE4"/>
</dbReference>
<evidence type="ECO:0000256" key="10">
    <source>
        <dbReference type="ARBA" id="ARBA00022989"/>
    </source>
</evidence>
<dbReference type="PANTHER" id="PTHR43507:SF20">
    <property type="entry name" value="NADH-UBIQUINONE OXIDOREDUCTASE CHAIN 4"/>
    <property type="match status" value="1"/>
</dbReference>
<evidence type="ECO:0000256" key="7">
    <source>
        <dbReference type="ARBA" id="ARBA00022692"/>
    </source>
</evidence>
<feature type="transmembrane region" description="Helical" evidence="16">
    <location>
        <begin position="262"/>
        <end position="282"/>
    </location>
</feature>
<feature type="transmembrane region" description="Helical" evidence="16">
    <location>
        <begin position="6"/>
        <end position="29"/>
    </location>
</feature>
<dbReference type="GO" id="GO:0008137">
    <property type="term" value="F:NADH dehydrogenase (ubiquinone) activity"/>
    <property type="evidence" value="ECO:0007669"/>
    <property type="project" value="UniProtKB-UniRule"/>
</dbReference>
<evidence type="ECO:0000256" key="15">
    <source>
        <dbReference type="ARBA" id="ARBA00049551"/>
    </source>
</evidence>
<feature type="transmembrane region" description="Helical" evidence="16">
    <location>
        <begin position="75"/>
        <end position="93"/>
    </location>
</feature>
<feature type="transmembrane region" description="Helical" evidence="16">
    <location>
        <begin position="129"/>
        <end position="152"/>
    </location>
</feature>
<comment type="subcellular location">
    <subcellularLocation>
        <location evidence="1 16">Mitochondrion membrane</location>
        <topology evidence="1 16">Multi-pass membrane protein</topology>
    </subcellularLocation>
</comment>
<gene>
    <name evidence="18" type="primary">nad4</name>
</gene>
<keyword evidence="9 16" id="KW-0249">Electron transport</keyword>
<dbReference type="GO" id="GO:0031966">
    <property type="term" value="C:mitochondrial membrane"/>
    <property type="evidence" value="ECO:0007669"/>
    <property type="project" value="UniProtKB-SubCell"/>
</dbReference>
<feature type="transmembrane region" description="Helical" evidence="16">
    <location>
        <begin position="329"/>
        <end position="347"/>
    </location>
</feature>
<organism evidence="18">
    <name type="scientific">Haplorchis taichui</name>
    <dbReference type="NCBI Taxonomy" id="235153"/>
    <lineage>
        <taxon>Eukaryota</taxon>
        <taxon>Metazoa</taxon>
        <taxon>Spiralia</taxon>
        <taxon>Lophotrochozoa</taxon>
        <taxon>Platyhelminthes</taxon>
        <taxon>Trematoda</taxon>
        <taxon>Digenea</taxon>
        <taxon>Opisthorchiida</taxon>
        <taxon>Opisthorchiata</taxon>
        <taxon>Heterophyidae</taxon>
        <taxon>Haplorchis</taxon>
    </lineage>
</organism>
<dbReference type="GO" id="GO:0015990">
    <property type="term" value="P:electron transport coupled proton transport"/>
    <property type="evidence" value="ECO:0007669"/>
    <property type="project" value="TreeGrafter"/>
</dbReference>
<dbReference type="GO" id="GO:0048039">
    <property type="term" value="F:ubiquinone binding"/>
    <property type="evidence" value="ECO:0007669"/>
    <property type="project" value="TreeGrafter"/>
</dbReference>
<evidence type="ECO:0000256" key="5">
    <source>
        <dbReference type="ARBA" id="ARBA00022448"/>
    </source>
</evidence>
<proteinExistence type="inferred from homology"/>
<keyword evidence="6 16" id="KW-0679">Respiratory chain</keyword>
<comment type="function">
    <text evidence="16">Core subunit of the mitochondrial membrane respiratory chain NADH dehydrogenase (Complex I) which catalyzes electron transfer from NADH through the respiratory chain, using ubiquinone as an electron acceptor. Essential for the catalytic activity and assembly of complex I.</text>
</comment>
<evidence type="ECO:0000256" key="6">
    <source>
        <dbReference type="ARBA" id="ARBA00022660"/>
    </source>
</evidence>
<keyword evidence="11 16" id="KW-0520">NAD</keyword>
<feature type="domain" description="NADH:quinone oxidoreductase/Mrp antiporter transmembrane" evidence="17">
    <location>
        <begin position="96"/>
        <end position="372"/>
    </location>
</feature>
<evidence type="ECO:0000256" key="8">
    <source>
        <dbReference type="ARBA" id="ARBA00022967"/>
    </source>
</evidence>
<name>A0A3G4YLE8_9TREM</name>
<dbReference type="GO" id="GO:0003954">
    <property type="term" value="F:NADH dehydrogenase activity"/>
    <property type="evidence" value="ECO:0007669"/>
    <property type="project" value="TreeGrafter"/>
</dbReference>
<dbReference type="AlphaFoldDB" id="A0A3G4YLE8"/>
<feature type="transmembrane region" description="Helical" evidence="16">
    <location>
        <begin position="367"/>
        <end position="391"/>
    </location>
</feature>
<reference evidence="18" key="1">
    <citation type="submission" date="2018-02" db="EMBL/GenBank/DDBJ databases">
        <title>Contribution of heterophyid complete Mitochondrial Genomes to phylogenetic resolution of family Heterophyidae and superfamily Opisthorchioidea (Trematoda: Platyhelminthes).</title>
        <authorList>
            <person name="Le T.H."/>
            <person name="Nguyen T.K."/>
            <person name="Do T.R."/>
            <person name="Doan T.T.H."/>
            <person name="Nguyen T.B.N."/>
            <person name="Le V.H."/>
            <person name="Le T.K.X."/>
        </authorList>
    </citation>
    <scope>NUCLEOTIDE SEQUENCE</scope>
    <source>
        <strain evidence="18">QT3</strain>
    </source>
</reference>
<dbReference type="Pfam" id="PF00361">
    <property type="entry name" value="Proton_antipo_M"/>
    <property type="match status" value="1"/>
</dbReference>
<feature type="transmembrane region" description="Helical" evidence="16">
    <location>
        <begin position="403"/>
        <end position="425"/>
    </location>
</feature>
<dbReference type="EC" id="7.1.1.2" evidence="3 16"/>
<dbReference type="EMBL" id="MG972809">
    <property type="protein sequence ID" value="AYV63036.1"/>
    <property type="molecule type" value="Genomic_DNA"/>
</dbReference>
<protein>
    <recommendedName>
        <fullName evidence="4 16">NADH-ubiquinone oxidoreductase chain 4</fullName>
        <ecNumber evidence="3 16">7.1.1.2</ecNumber>
    </recommendedName>
</protein>
<feature type="transmembrane region" description="Helical" evidence="16">
    <location>
        <begin position="164"/>
        <end position="184"/>
    </location>
</feature>
<geneLocation type="mitochondrion" evidence="18"/>
<keyword evidence="14 16" id="KW-0472">Membrane</keyword>
<evidence type="ECO:0000259" key="17">
    <source>
        <dbReference type="Pfam" id="PF00361"/>
    </source>
</evidence>